<name>A0ACC2TZ60_9FUNG</name>
<dbReference type="Proteomes" id="UP001165960">
    <property type="component" value="Unassembled WGS sequence"/>
</dbReference>
<evidence type="ECO:0000313" key="1">
    <source>
        <dbReference type="EMBL" id="KAJ9079912.1"/>
    </source>
</evidence>
<gene>
    <name evidence="1" type="ORF">DSO57_1030656</name>
</gene>
<sequence>MIMNIKKKGQSVAAFISNLYQLLNSETYPTTITWSKDSPGFTIHDAKAFEMIVCRHFRNASAKSFYRQLQIYGFKRTSDRRRTRRTTQTYDASFHHNHFNPNRPDELFLIRRETLKPSSKFKYFHYKPKTHGKDNSTCKILSNQEQDEDIPLLKFPPDYPWFLEYL</sequence>
<comment type="caution">
    <text evidence="1">The sequence shown here is derived from an EMBL/GenBank/DDBJ whole genome shotgun (WGS) entry which is preliminary data.</text>
</comment>
<accession>A0ACC2TZ60</accession>
<proteinExistence type="predicted"/>
<organism evidence="1 2">
    <name type="scientific">Entomophthora muscae</name>
    <dbReference type="NCBI Taxonomy" id="34485"/>
    <lineage>
        <taxon>Eukaryota</taxon>
        <taxon>Fungi</taxon>
        <taxon>Fungi incertae sedis</taxon>
        <taxon>Zoopagomycota</taxon>
        <taxon>Entomophthoromycotina</taxon>
        <taxon>Entomophthoromycetes</taxon>
        <taxon>Entomophthorales</taxon>
        <taxon>Entomophthoraceae</taxon>
        <taxon>Entomophthora</taxon>
    </lineage>
</organism>
<protein>
    <submittedName>
        <fullName evidence="1">Uncharacterized protein</fullName>
    </submittedName>
</protein>
<reference evidence="1" key="1">
    <citation type="submission" date="2022-04" db="EMBL/GenBank/DDBJ databases">
        <title>Genome of the entomopathogenic fungus Entomophthora muscae.</title>
        <authorList>
            <person name="Elya C."/>
            <person name="Lovett B.R."/>
            <person name="Lee E."/>
            <person name="Macias A.M."/>
            <person name="Hajek A.E."/>
            <person name="De Bivort B.L."/>
            <person name="Kasson M.T."/>
            <person name="De Fine Licht H.H."/>
            <person name="Stajich J.E."/>
        </authorList>
    </citation>
    <scope>NUCLEOTIDE SEQUENCE</scope>
    <source>
        <strain evidence="1">Berkeley</strain>
    </source>
</reference>
<keyword evidence="2" id="KW-1185">Reference proteome</keyword>
<evidence type="ECO:0000313" key="2">
    <source>
        <dbReference type="Proteomes" id="UP001165960"/>
    </source>
</evidence>
<dbReference type="EMBL" id="QTSX02001633">
    <property type="protein sequence ID" value="KAJ9079912.1"/>
    <property type="molecule type" value="Genomic_DNA"/>
</dbReference>